<reference evidence="4" key="1">
    <citation type="journal article" date="2019" name="Int. J. Syst. Evol. Microbiol.">
        <title>The Global Catalogue of Microorganisms (GCM) 10K type strain sequencing project: providing services to taxonomists for standard genome sequencing and annotation.</title>
        <authorList>
            <consortium name="The Broad Institute Genomics Platform"/>
            <consortium name="The Broad Institute Genome Sequencing Center for Infectious Disease"/>
            <person name="Wu L."/>
            <person name="Ma J."/>
        </authorList>
    </citation>
    <scope>NUCLEOTIDE SEQUENCE [LARGE SCALE GENOMIC DNA]</scope>
    <source>
        <strain evidence="4">CGMCC 1.15353</strain>
    </source>
</reference>
<feature type="transmembrane region" description="Helical" evidence="1">
    <location>
        <begin position="67"/>
        <end position="83"/>
    </location>
</feature>
<evidence type="ECO:0000313" key="3">
    <source>
        <dbReference type="EMBL" id="GGD07550.1"/>
    </source>
</evidence>
<keyword evidence="3" id="KW-0378">Hydrolase</keyword>
<dbReference type="GO" id="GO:0008233">
    <property type="term" value="F:peptidase activity"/>
    <property type="evidence" value="ECO:0007669"/>
    <property type="project" value="UniProtKB-KW"/>
</dbReference>
<keyword evidence="1" id="KW-0812">Transmembrane</keyword>
<evidence type="ECO:0000259" key="2">
    <source>
        <dbReference type="Pfam" id="PF02517"/>
    </source>
</evidence>
<dbReference type="GO" id="GO:0006508">
    <property type="term" value="P:proteolysis"/>
    <property type="evidence" value="ECO:0007669"/>
    <property type="project" value="UniProtKB-KW"/>
</dbReference>
<dbReference type="RefSeq" id="WP_188652168.1">
    <property type="nucleotide sequence ID" value="NZ_BMIN01000004.1"/>
</dbReference>
<feature type="transmembrane region" description="Helical" evidence="1">
    <location>
        <begin position="198"/>
        <end position="217"/>
    </location>
</feature>
<keyword evidence="4" id="KW-1185">Reference proteome</keyword>
<feature type="transmembrane region" description="Helical" evidence="1">
    <location>
        <begin position="166"/>
        <end position="186"/>
    </location>
</feature>
<dbReference type="EMBL" id="BMIN01000004">
    <property type="protein sequence ID" value="GGD07550.1"/>
    <property type="molecule type" value="Genomic_DNA"/>
</dbReference>
<feature type="transmembrane region" description="Helical" evidence="1">
    <location>
        <begin position="103"/>
        <end position="122"/>
    </location>
</feature>
<keyword evidence="1" id="KW-1133">Transmembrane helix</keyword>
<protein>
    <submittedName>
        <fullName evidence="3">CAAX amino protease</fullName>
    </submittedName>
</protein>
<name>A0ABQ1PYQ0_9BACI</name>
<feature type="transmembrane region" description="Helical" evidence="1">
    <location>
        <begin position="143"/>
        <end position="160"/>
    </location>
</feature>
<keyword evidence="1" id="KW-0472">Membrane</keyword>
<evidence type="ECO:0000313" key="4">
    <source>
        <dbReference type="Proteomes" id="UP000642571"/>
    </source>
</evidence>
<feature type="domain" description="CAAX prenyl protease 2/Lysostaphin resistance protein A-like" evidence="2">
    <location>
        <begin position="107"/>
        <end position="205"/>
    </location>
</feature>
<dbReference type="Pfam" id="PF02517">
    <property type="entry name" value="Rce1-like"/>
    <property type="match status" value="1"/>
</dbReference>
<keyword evidence="3" id="KW-0645">Protease</keyword>
<dbReference type="Proteomes" id="UP000642571">
    <property type="component" value="Unassembled WGS sequence"/>
</dbReference>
<comment type="caution">
    <text evidence="3">The sequence shown here is derived from an EMBL/GenBank/DDBJ whole genome shotgun (WGS) entry which is preliminary data.</text>
</comment>
<dbReference type="InterPro" id="IPR003675">
    <property type="entry name" value="Rce1/LyrA-like_dom"/>
</dbReference>
<organism evidence="3 4">
    <name type="scientific">Pontibacillus salipaludis</name>
    <dbReference type="NCBI Taxonomy" id="1697394"/>
    <lineage>
        <taxon>Bacteria</taxon>
        <taxon>Bacillati</taxon>
        <taxon>Bacillota</taxon>
        <taxon>Bacilli</taxon>
        <taxon>Bacillales</taxon>
        <taxon>Bacillaceae</taxon>
        <taxon>Pontibacillus</taxon>
    </lineage>
</organism>
<gene>
    <name evidence="3" type="ORF">GCM10011389_13890</name>
</gene>
<proteinExistence type="predicted"/>
<evidence type="ECO:0000256" key="1">
    <source>
        <dbReference type="SAM" id="Phobius"/>
    </source>
</evidence>
<sequence>MNQTKVVVMLSFLTCLFLYGFEQGIGVPYIVKTAGKLVLFIGIPLIFYKSFLPPHLKRRKETWKDPLLFATLSFFSILIAYWLTKDMIDFIEIKSYLEMDLGITPVTFYAVGIYIILGNSWVEEWFFRGFIFQNLLFHGKKRLGYLYSSSLFALYHLASIQGWFSLPLTILVLIGLFAIGLIFCFLTERTGTYKGSWVVHMIADLAIIMVALHAFGWY</sequence>
<accession>A0ABQ1PYQ0</accession>
<feature type="transmembrane region" description="Helical" evidence="1">
    <location>
        <begin position="30"/>
        <end position="47"/>
    </location>
</feature>